<name>A0AA39XRJ0_9PEZI</name>
<proteinExistence type="predicted"/>
<feature type="region of interest" description="Disordered" evidence="1">
    <location>
        <begin position="1"/>
        <end position="98"/>
    </location>
</feature>
<evidence type="ECO:0000313" key="2">
    <source>
        <dbReference type="EMBL" id="KAK0638784.1"/>
    </source>
</evidence>
<protein>
    <submittedName>
        <fullName evidence="2">Uncharacterized protein</fullName>
    </submittedName>
</protein>
<dbReference type="Proteomes" id="UP001174936">
    <property type="component" value="Unassembled WGS sequence"/>
</dbReference>
<comment type="caution">
    <text evidence="2">The sequence shown here is derived from an EMBL/GenBank/DDBJ whole genome shotgun (WGS) entry which is preliminary data.</text>
</comment>
<gene>
    <name evidence="2" type="ORF">B0T16DRAFT_421812</name>
</gene>
<feature type="compositionally biased region" description="Polar residues" evidence="1">
    <location>
        <begin position="10"/>
        <end position="19"/>
    </location>
</feature>
<evidence type="ECO:0000313" key="3">
    <source>
        <dbReference type="Proteomes" id="UP001174936"/>
    </source>
</evidence>
<feature type="compositionally biased region" description="Basic and acidic residues" evidence="1">
    <location>
        <begin position="87"/>
        <end position="98"/>
    </location>
</feature>
<accession>A0AA39XRJ0</accession>
<sequence>MLHHEAFDASPTTISSQHTAAPAARSREPWAKLKIPSSQHIPISSGSPDLNSSQIPHHNPHPLLINTIPSKETPSTKARWPSGLRQKAKELNLRKRLR</sequence>
<feature type="compositionally biased region" description="Polar residues" evidence="1">
    <location>
        <begin position="67"/>
        <end position="76"/>
    </location>
</feature>
<evidence type="ECO:0000256" key="1">
    <source>
        <dbReference type="SAM" id="MobiDB-lite"/>
    </source>
</evidence>
<reference evidence="2" key="1">
    <citation type="submission" date="2023-06" db="EMBL/GenBank/DDBJ databases">
        <title>Genome-scale phylogeny and comparative genomics of the fungal order Sordariales.</title>
        <authorList>
            <consortium name="Lawrence Berkeley National Laboratory"/>
            <person name="Hensen N."/>
            <person name="Bonometti L."/>
            <person name="Westerberg I."/>
            <person name="Brannstrom I.O."/>
            <person name="Guillou S."/>
            <person name="Cros-Aarteil S."/>
            <person name="Calhoun S."/>
            <person name="Haridas S."/>
            <person name="Kuo A."/>
            <person name="Mondo S."/>
            <person name="Pangilinan J."/>
            <person name="Riley R."/>
            <person name="Labutti K."/>
            <person name="Andreopoulos B."/>
            <person name="Lipzen A."/>
            <person name="Chen C."/>
            <person name="Yanf M."/>
            <person name="Daum C."/>
            <person name="Ng V."/>
            <person name="Clum A."/>
            <person name="Steindorff A."/>
            <person name="Ohm R."/>
            <person name="Martin F."/>
            <person name="Silar P."/>
            <person name="Natvig D."/>
            <person name="Lalanne C."/>
            <person name="Gautier V."/>
            <person name="Ament-Velasquez S.L."/>
            <person name="Kruys A."/>
            <person name="Hutchinson M.I."/>
            <person name="Powell A.J."/>
            <person name="Barry K."/>
            <person name="Miller A.N."/>
            <person name="Grigoriev I.V."/>
            <person name="Debuchy R."/>
            <person name="Gladieux P."/>
            <person name="Thoren M.H."/>
            <person name="Johannesson H."/>
        </authorList>
    </citation>
    <scope>NUCLEOTIDE SEQUENCE</scope>
    <source>
        <strain evidence="2">SMH2532-1</strain>
    </source>
</reference>
<keyword evidence="3" id="KW-1185">Reference proteome</keyword>
<feature type="compositionally biased region" description="Polar residues" evidence="1">
    <location>
        <begin position="36"/>
        <end position="56"/>
    </location>
</feature>
<dbReference type="AlphaFoldDB" id="A0AA39XRJ0"/>
<organism evidence="2 3">
    <name type="scientific">Cercophora newfieldiana</name>
    <dbReference type="NCBI Taxonomy" id="92897"/>
    <lineage>
        <taxon>Eukaryota</taxon>
        <taxon>Fungi</taxon>
        <taxon>Dikarya</taxon>
        <taxon>Ascomycota</taxon>
        <taxon>Pezizomycotina</taxon>
        <taxon>Sordariomycetes</taxon>
        <taxon>Sordariomycetidae</taxon>
        <taxon>Sordariales</taxon>
        <taxon>Lasiosphaeriaceae</taxon>
        <taxon>Cercophora</taxon>
    </lineage>
</organism>
<dbReference type="EMBL" id="JAULSV010000007">
    <property type="protein sequence ID" value="KAK0638784.1"/>
    <property type="molecule type" value="Genomic_DNA"/>
</dbReference>